<evidence type="ECO:0000313" key="3">
    <source>
        <dbReference type="Proteomes" id="UP000799770"/>
    </source>
</evidence>
<feature type="non-terminal residue" evidence="2">
    <location>
        <position position="1"/>
    </location>
</feature>
<keyword evidence="1" id="KW-1133">Transmembrane helix</keyword>
<gene>
    <name evidence="2" type="ORF">BDV96DRAFT_656097</name>
</gene>
<dbReference type="EMBL" id="ML977310">
    <property type="protein sequence ID" value="KAF2122540.1"/>
    <property type="molecule type" value="Genomic_DNA"/>
</dbReference>
<reference evidence="2" key="1">
    <citation type="journal article" date="2020" name="Stud. Mycol.">
        <title>101 Dothideomycetes genomes: a test case for predicting lifestyles and emergence of pathogens.</title>
        <authorList>
            <person name="Haridas S."/>
            <person name="Albert R."/>
            <person name="Binder M."/>
            <person name="Bloem J."/>
            <person name="Labutti K."/>
            <person name="Salamov A."/>
            <person name="Andreopoulos B."/>
            <person name="Baker S."/>
            <person name="Barry K."/>
            <person name="Bills G."/>
            <person name="Bluhm B."/>
            <person name="Cannon C."/>
            <person name="Castanera R."/>
            <person name="Culley D."/>
            <person name="Daum C."/>
            <person name="Ezra D."/>
            <person name="Gonzalez J."/>
            <person name="Henrissat B."/>
            <person name="Kuo A."/>
            <person name="Liang C."/>
            <person name="Lipzen A."/>
            <person name="Lutzoni F."/>
            <person name="Magnuson J."/>
            <person name="Mondo S."/>
            <person name="Nolan M."/>
            <person name="Ohm R."/>
            <person name="Pangilinan J."/>
            <person name="Park H.-J."/>
            <person name="Ramirez L."/>
            <person name="Alfaro M."/>
            <person name="Sun H."/>
            <person name="Tritt A."/>
            <person name="Yoshinaga Y."/>
            <person name="Zwiers L.-H."/>
            <person name="Turgeon B."/>
            <person name="Goodwin S."/>
            <person name="Spatafora J."/>
            <person name="Crous P."/>
            <person name="Grigoriev I."/>
        </authorList>
    </citation>
    <scope>NUCLEOTIDE SEQUENCE</scope>
    <source>
        <strain evidence="2">CBS 627.86</strain>
    </source>
</reference>
<feature type="transmembrane region" description="Helical" evidence="1">
    <location>
        <begin position="95"/>
        <end position="115"/>
    </location>
</feature>
<sequence>STLFVFVTAVFSRGLGINENDGICDGAILLCLVCYHIIRGSRSPHMKIKLYLFNFFGMLVPYVVVIVLNFVFWIFYVNGQGGCAIGMQKISMMPLIVFDVVLSRYISPLLFIIPLRKLYSYQHNKNTPLHRIVFRNFMGSCATLTSSAVNLTILMALKGELAWICLIYCNANILFSILVPH</sequence>
<dbReference type="AlphaFoldDB" id="A0A6A5ZSA1"/>
<dbReference type="Proteomes" id="UP000799770">
    <property type="component" value="Unassembled WGS sequence"/>
</dbReference>
<keyword evidence="1" id="KW-0472">Membrane</keyword>
<dbReference type="PANTHER" id="PTHR38848">
    <property type="entry name" value="G-PROTEIN COUPLED RECEPTORS FAMILY 3 PROFILE DOMAIN-CONTAINING PROTEIN"/>
    <property type="match status" value="1"/>
</dbReference>
<proteinExistence type="predicted"/>
<dbReference type="PANTHER" id="PTHR38848:SF3">
    <property type="entry name" value="G-PROTEIN COUPLED RECEPTORS FAMILY 3 PROFILE DOMAIN-CONTAINING PROTEIN"/>
    <property type="match status" value="1"/>
</dbReference>
<protein>
    <submittedName>
        <fullName evidence="2">Uncharacterized protein</fullName>
    </submittedName>
</protein>
<organism evidence="2 3">
    <name type="scientific">Lophiotrema nucula</name>
    <dbReference type="NCBI Taxonomy" id="690887"/>
    <lineage>
        <taxon>Eukaryota</taxon>
        <taxon>Fungi</taxon>
        <taxon>Dikarya</taxon>
        <taxon>Ascomycota</taxon>
        <taxon>Pezizomycotina</taxon>
        <taxon>Dothideomycetes</taxon>
        <taxon>Pleosporomycetidae</taxon>
        <taxon>Pleosporales</taxon>
        <taxon>Lophiotremataceae</taxon>
        <taxon>Lophiotrema</taxon>
    </lineage>
</organism>
<name>A0A6A5ZSA1_9PLEO</name>
<keyword evidence="1" id="KW-0812">Transmembrane</keyword>
<evidence type="ECO:0000313" key="2">
    <source>
        <dbReference type="EMBL" id="KAF2122540.1"/>
    </source>
</evidence>
<feature type="transmembrane region" description="Helical" evidence="1">
    <location>
        <begin position="50"/>
        <end position="75"/>
    </location>
</feature>
<feature type="transmembrane region" description="Helical" evidence="1">
    <location>
        <begin position="136"/>
        <end position="155"/>
    </location>
</feature>
<keyword evidence="3" id="KW-1185">Reference proteome</keyword>
<feature type="transmembrane region" description="Helical" evidence="1">
    <location>
        <begin position="161"/>
        <end position="179"/>
    </location>
</feature>
<accession>A0A6A5ZSA1</accession>
<dbReference type="OrthoDB" id="3210850at2759"/>
<evidence type="ECO:0000256" key="1">
    <source>
        <dbReference type="SAM" id="Phobius"/>
    </source>
</evidence>